<protein>
    <submittedName>
        <fullName evidence="1">Uncharacterized protein</fullName>
    </submittedName>
</protein>
<comment type="caution">
    <text evidence="1">The sequence shown here is derived from an EMBL/GenBank/DDBJ whole genome shotgun (WGS) entry which is preliminary data.</text>
</comment>
<dbReference type="EMBL" id="BSOK01000061">
    <property type="protein sequence ID" value="GLR30403.1"/>
    <property type="molecule type" value="Genomic_DNA"/>
</dbReference>
<gene>
    <name evidence="1" type="ORF">GCM10007915_26420</name>
</gene>
<organism evidence="1 2">
    <name type="scientific">Psychrobacter pacificensis</name>
    <dbReference type="NCBI Taxonomy" id="112002"/>
    <lineage>
        <taxon>Bacteria</taxon>
        <taxon>Pseudomonadati</taxon>
        <taxon>Pseudomonadota</taxon>
        <taxon>Gammaproteobacteria</taxon>
        <taxon>Moraxellales</taxon>
        <taxon>Moraxellaceae</taxon>
        <taxon>Psychrobacter</taxon>
    </lineage>
</organism>
<sequence>MTYARSLFINQKILSKNNLTKNKAIKNANKPRYIDVLGDSVTVGLSEPNEVIYGF</sequence>
<evidence type="ECO:0000313" key="1">
    <source>
        <dbReference type="EMBL" id="GLR30403.1"/>
    </source>
</evidence>
<accession>A0ABQ5Z5T3</accession>
<proteinExistence type="predicted"/>
<dbReference type="Proteomes" id="UP001156645">
    <property type="component" value="Unassembled WGS sequence"/>
</dbReference>
<reference evidence="2" key="1">
    <citation type="journal article" date="2019" name="Int. J. Syst. Evol. Microbiol.">
        <title>The Global Catalogue of Microorganisms (GCM) 10K type strain sequencing project: providing services to taxonomists for standard genome sequencing and annotation.</title>
        <authorList>
            <consortium name="The Broad Institute Genomics Platform"/>
            <consortium name="The Broad Institute Genome Sequencing Center for Infectious Disease"/>
            <person name="Wu L."/>
            <person name="Ma J."/>
        </authorList>
    </citation>
    <scope>NUCLEOTIDE SEQUENCE [LARGE SCALE GENOMIC DNA]</scope>
    <source>
        <strain evidence="2">NBRC 103191</strain>
    </source>
</reference>
<keyword evidence="2" id="KW-1185">Reference proteome</keyword>
<evidence type="ECO:0000313" key="2">
    <source>
        <dbReference type="Proteomes" id="UP001156645"/>
    </source>
</evidence>
<name>A0ABQ5Z5T3_9GAMM</name>